<comment type="subcellular location">
    <subcellularLocation>
        <location evidence="1 8">Cell membrane</location>
        <topology evidence="1 8">Multi-pass membrane protein</topology>
    </subcellularLocation>
</comment>
<accession>A0ABM7WPK2</accession>
<keyword evidence="10" id="KW-1185">Reference proteome</keyword>
<dbReference type="InterPro" id="IPR002781">
    <property type="entry name" value="TM_pro_TauE-like"/>
</dbReference>
<evidence type="ECO:0000256" key="2">
    <source>
        <dbReference type="ARBA" id="ARBA00009142"/>
    </source>
</evidence>
<evidence type="ECO:0000256" key="1">
    <source>
        <dbReference type="ARBA" id="ARBA00004651"/>
    </source>
</evidence>
<comment type="similarity">
    <text evidence="2 8">Belongs to the 4-toluene sulfonate uptake permease (TSUP) (TC 2.A.102) family.</text>
</comment>
<dbReference type="RefSeq" id="WP_248357905.1">
    <property type="nucleotide sequence ID" value="NZ_AP025591.1"/>
</dbReference>
<evidence type="ECO:0000256" key="5">
    <source>
        <dbReference type="ARBA" id="ARBA00022692"/>
    </source>
</evidence>
<keyword evidence="4 8" id="KW-1003">Cell membrane</keyword>
<feature type="transmembrane region" description="Helical" evidence="8">
    <location>
        <begin position="237"/>
        <end position="255"/>
    </location>
</feature>
<feature type="transmembrane region" description="Helical" evidence="8">
    <location>
        <begin position="140"/>
        <end position="161"/>
    </location>
</feature>
<feature type="transmembrane region" description="Helical" evidence="8">
    <location>
        <begin position="208"/>
        <end position="230"/>
    </location>
</feature>
<sequence>MTSAELGRVAAAFLAALFAAAINSVAGGGTLISFPVLVALGLPSVVANATSTIGIWPGTLGSIWGFRRELARSEPVMRWLAIPCFIGGAAGALLLRRTSSATFDRIVPFLVLFASVLFAVRGAIQDWLRTKSGVEHRSRAWLTGAVLATLAVGVYGGYFGAGMSIMMLSMLGIVGMSDILEMNALTSLFSFCVNGVAIVVFVAAKLVYWPFVLAMAAGALIGGYGAAGIARKLGRKVVSRLVIVVGFTVSAVFFVRKFG</sequence>
<keyword evidence="7 8" id="KW-0472">Membrane</keyword>
<dbReference type="PANTHER" id="PTHR30269:SF0">
    <property type="entry name" value="MEMBRANE TRANSPORTER PROTEIN YFCA-RELATED"/>
    <property type="match status" value="1"/>
</dbReference>
<organism evidence="9 10">
    <name type="scientific">Anaeromyxobacter oryzae</name>
    <dbReference type="NCBI Taxonomy" id="2918170"/>
    <lineage>
        <taxon>Bacteria</taxon>
        <taxon>Pseudomonadati</taxon>
        <taxon>Myxococcota</taxon>
        <taxon>Myxococcia</taxon>
        <taxon>Myxococcales</taxon>
        <taxon>Cystobacterineae</taxon>
        <taxon>Anaeromyxobacteraceae</taxon>
        <taxon>Anaeromyxobacter</taxon>
    </lineage>
</organism>
<evidence type="ECO:0000256" key="8">
    <source>
        <dbReference type="RuleBase" id="RU363041"/>
    </source>
</evidence>
<feature type="transmembrane region" description="Helical" evidence="8">
    <location>
        <begin position="107"/>
        <end position="128"/>
    </location>
</feature>
<reference evidence="10" key="1">
    <citation type="journal article" date="2022" name="Int. J. Syst. Evol. Microbiol.">
        <title>Anaeromyxobacter oryzae sp. nov., Anaeromyxobacter diazotrophicus sp. nov. and Anaeromyxobacter paludicola sp. nov., isolated from paddy soils.</title>
        <authorList>
            <person name="Itoh H."/>
            <person name="Xu Z."/>
            <person name="Mise K."/>
            <person name="Masuda Y."/>
            <person name="Ushijima N."/>
            <person name="Hayakawa C."/>
            <person name="Shiratori Y."/>
            <person name="Senoo K."/>
        </authorList>
    </citation>
    <scope>NUCLEOTIDE SEQUENCE [LARGE SCALE GENOMIC DNA]</scope>
    <source>
        <strain evidence="10">Red232</strain>
    </source>
</reference>
<feature type="transmembrane region" description="Helical" evidence="8">
    <location>
        <begin position="76"/>
        <end position="95"/>
    </location>
</feature>
<keyword evidence="5 8" id="KW-0812">Transmembrane</keyword>
<gene>
    <name evidence="9" type="ORF">AMOR_03990</name>
</gene>
<dbReference type="Proteomes" id="UP001162891">
    <property type="component" value="Chromosome"/>
</dbReference>
<keyword evidence="3" id="KW-0813">Transport</keyword>
<dbReference type="Pfam" id="PF01925">
    <property type="entry name" value="TauE"/>
    <property type="match status" value="1"/>
</dbReference>
<evidence type="ECO:0000313" key="10">
    <source>
        <dbReference type="Proteomes" id="UP001162891"/>
    </source>
</evidence>
<name>A0ABM7WPK2_9BACT</name>
<evidence type="ECO:0000256" key="3">
    <source>
        <dbReference type="ARBA" id="ARBA00022448"/>
    </source>
</evidence>
<dbReference type="EMBL" id="AP025591">
    <property type="protein sequence ID" value="BDG01403.1"/>
    <property type="molecule type" value="Genomic_DNA"/>
</dbReference>
<feature type="transmembrane region" description="Helical" evidence="8">
    <location>
        <begin position="182"/>
        <end position="202"/>
    </location>
</feature>
<evidence type="ECO:0000256" key="4">
    <source>
        <dbReference type="ARBA" id="ARBA00022475"/>
    </source>
</evidence>
<evidence type="ECO:0000256" key="7">
    <source>
        <dbReference type="ARBA" id="ARBA00023136"/>
    </source>
</evidence>
<keyword evidence="6 8" id="KW-1133">Transmembrane helix</keyword>
<protein>
    <recommendedName>
        <fullName evidence="8">Probable membrane transporter protein</fullName>
    </recommendedName>
</protein>
<evidence type="ECO:0000313" key="9">
    <source>
        <dbReference type="EMBL" id="BDG01403.1"/>
    </source>
</evidence>
<proteinExistence type="inferred from homology"/>
<dbReference type="InterPro" id="IPR052017">
    <property type="entry name" value="TSUP"/>
</dbReference>
<dbReference type="PANTHER" id="PTHR30269">
    <property type="entry name" value="TRANSMEMBRANE PROTEIN YFCA"/>
    <property type="match status" value="1"/>
</dbReference>
<evidence type="ECO:0000256" key="6">
    <source>
        <dbReference type="ARBA" id="ARBA00022989"/>
    </source>
</evidence>